<keyword evidence="2" id="KW-1185">Reference proteome</keyword>
<name>A0A5B7HF27_PORTR</name>
<evidence type="ECO:0000313" key="2">
    <source>
        <dbReference type="Proteomes" id="UP000324222"/>
    </source>
</evidence>
<sequence length="61" mass="6730">MQTLNLSSPSDQPCWVRVFARRILCFIYDRVAVGDAEAETPDYPARGVTVGEQTVREGAGE</sequence>
<dbReference type="Proteomes" id="UP000324222">
    <property type="component" value="Unassembled WGS sequence"/>
</dbReference>
<protein>
    <submittedName>
        <fullName evidence="1">Uncharacterized protein</fullName>
    </submittedName>
</protein>
<gene>
    <name evidence="1" type="ORF">E2C01_065628</name>
</gene>
<evidence type="ECO:0000313" key="1">
    <source>
        <dbReference type="EMBL" id="MPC71351.1"/>
    </source>
</evidence>
<reference evidence="1 2" key="1">
    <citation type="submission" date="2019-05" db="EMBL/GenBank/DDBJ databases">
        <title>Another draft genome of Portunus trituberculatus and its Hox gene families provides insights of decapod evolution.</title>
        <authorList>
            <person name="Jeong J.-H."/>
            <person name="Song I."/>
            <person name="Kim S."/>
            <person name="Choi T."/>
            <person name="Kim D."/>
            <person name="Ryu S."/>
            <person name="Kim W."/>
        </authorList>
    </citation>
    <scope>NUCLEOTIDE SEQUENCE [LARGE SCALE GENOMIC DNA]</scope>
    <source>
        <tissue evidence="1">Muscle</tissue>
    </source>
</reference>
<dbReference type="EMBL" id="VSRR010032725">
    <property type="protein sequence ID" value="MPC71351.1"/>
    <property type="molecule type" value="Genomic_DNA"/>
</dbReference>
<proteinExistence type="predicted"/>
<comment type="caution">
    <text evidence="1">The sequence shown here is derived from an EMBL/GenBank/DDBJ whole genome shotgun (WGS) entry which is preliminary data.</text>
</comment>
<dbReference type="AlphaFoldDB" id="A0A5B7HF27"/>
<accession>A0A5B7HF27</accession>
<organism evidence="1 2">
    <name type="scientific">Portunus trituberculatus</name>
    <name type="common">Swimming crab</name>
    <name type="synonym">Neptunus trituberculatus</name>
    <dbReference type="NCBI Taxonomy" id="210409"/>
    <lineage>
        <taxon>Eukaryota</taxon>
        <taxon>Metazoa</taxon>
        <taxon>Ecdysozoa</taxon>
        <taxon>Arthropoda</taxon>
        <taxon>Crustacea</taxon>
        <taxon>Multicrustacea</taxon>
        <taxon>Malacostraca</taxon>
        <taxon>Eumalacostraca</taxon>
        <taxon>Eucarida</taxon>
        <taxon>Decapoda</taxon>
        <taxon>Pleocyemata</taxon>
        <taxon>Brachyura</taxon>
        <taxon>Eubrachyura</taxon>
        <taxon>Portunoidea</taxon>
        <taxon>Portunidae</taxon>
        <taxon>Portuninae</taxon>
        <taxon>Portunus</taxon>
    </lineage>
</organism>